<protein>
    <submittedName>
        <fullName evidence="2">RimJ/RimL family protein N-acetyltransferase</fullName>
    </submittedName>
</protein>
<proteinExistence type="predicted"/>
<organism evidence="2 3">
    <name type="scientific">Phytomonospora endophytica</name>
    <dbReference type="NCBI Taxonomy" id="714109"/>
    <lineage>
        <taxon>Bacteria</taxon>
        <taxon>Bacillati</taxon>
        <taxon>Actinomycetota</taxon>
        <taxon>Actinomycetes</taxon>
        <taxon>Micromonosporales</taxon>
        <taxon>Micromonosporaceae</taxon>
        <taxon>Phytomonospora</taxon>
    </lineage>
</organism>
<comment type="caution">
    <text evidence="2">The sequence shown here is derived from an EMBL/GenBank/DDBJ whole genome shotgun (WGS) entry which is preliminary data.</text>
</comment>
<evidence type="ECO:0000259" key="1">
    <source>
        <dbReference type="PROSITE" id="PS51186"/>
    </source>
</evidence>
<dbReference type="AlphaFoldDB" id="A0A841FR93"/>
<dbReference type="PANTHER" id="PTHR43792">
    <property type="entry name" value="GNAT FAMILY, PUTATIVE (AFU_ORTHOLOGUE AFUA_3G00765)-RELATED-RELATED"/>
    <property type="match status" value="1"/>
</dbReference>
<dbReference type="Proteomes" id="UP000548476">
    <property type="component" value="Unassembled WGS sequence"/>
</dbReference>
<keyword evidence="2" id="KW-0808">Transferase</keyword>
<reference evidence="2 3" key="1">
    <citation type="submission" date="2020-08" db="EMBL/GenBank/DDBJ databases">
        <title>Genomic Encyclopedia of Type Strains, Phase IV (KMG-IV): sequencing the most valuable type-strain genomes for metagenomic binning, comparative biology and taxonomic classification.</title>
        <authorList>
            <person name="Goeker M."/>
        </authorList>
    </citation>
    <scope>NUCLEOTIDE SEQUENCE [LARGE SCALE GENOMIC DNA]</scope>
    <source>
        <strain evidence="2 3">YIM 65646</strain>
    </source>
</reference>
<gene>
    <name evidence="2" type="ORF">HNR73_005219</name>
</gene>
<dbReference type="PROSITE" id="PS51186">
    <property type="entry name" value="GNAT"/>
    <property type="match status" value="1"/>
</dbReference>
<dbReference type="GO" id="GO:0016747">
    <property type="term" value="F:acyltransferase activity, transferring groups other than amino-acyl groups"/>
    <property type="evidence" value="ECO:0007669"/>
    <property type="project" value="InterPro"/>
</dbReference>
<dbReference type="SUPFAM" id="SSF55729">
    <property type="entry name" value="Acyl-CoA N-acyltransferases (Nat)"/>
    <property type="match status" value="1"/>
</dbReference>
<evidence type="ECO:0000313" key="2">
    <source>
        <dbReference type="EMBL" id="MBB6037343.1"/>
    </source>
</evidence>
<dbReference type="InterPro" id="IPR051531">
    <property type="entry name" value="N-acetyltransferase"/>
</dbReference>
<dbReference type="RefSeq" id="WP_184790167.1">
    <property type="nucleotide sequence ID" value="NZ_BONT01000081.1"/>
</dbReference>
<evidence type="ECO:0000313" key="3">
    <source>
        <dbReference type="Proteomes" id="UP000548476"/>
    </source>
</evidence>
<dbReference type="EMBL" id="JACHGT010000012">
    <property type="protein sequence ID" value="MBB6037343.1"/>
    <property type="molecule type" value="Genomic_DNA"/>
</dbReference>
<accession>A0A841FR93</accession>
<dbReference type="InterPro" id="IPR016181">
    <property type="entry name" value="Acyl_CoA_acyltransferase"/>
</dbReference>
<keyword evidence="3" id="KW-1185">Reference proteome</keyword>
<name>A0A841FR93_9ACTN</name>
<dbReference type="Gene3D" id="3.40.630.30">
    <property type="match status" value="1"/>
</dbReference>
<feature type="domain" description="N-acetyltransferase" evidence="1">
    <location>
        <begin position="11"/>
        <end position="172"/>
    </location>
</feature>
<dbReference type="InterPro" id="IPR000182">
    <property type="entry name" value="GNAT_dom"/>
</dbReference>
<sequence>MYPVEISGPRLAWRELTTGDADALIDMLSDPGLFRYAADQELPDVETYRGFLAEQIEAARTPERHRYKLGITVDGVIAGMGGLEMTSATATAAEIGYLLAPAYWGGGMGTEAASLLVDLAFDRLKLHRVFAGADPANHASIRVLEKIGMRYEGTRREDVFKDGKWRDSVTYAILETDARPAR</sequence>
<dbReference type="Pfam" id="PF13302">
    <property type="entry name" value="Acetyltransf_3"/>
    <property type="match status" value="1"/>
</dbReference>